<reference evidence="11 12" key="1">
    <citation type="submission" date="2020-08" db="EMBL/GenBank/DDBJ databases">
        <authorList>
            <person name="Hejnol A."/>
        </authorList>
    </citation>
    <scope>NUCLEOTIDE SEQUENCE [LARGE SCALE GENOMIC DNA]</scope>
</reference>
<dbReference type="InterPro" id="IPR018967">
    <property type="entry name" value="FeS-contain_CDGSH-typ"/>
</dbReference>
<feature type="domain" description="Iron-binding zinc finger CDGSH type" evidence="10">
    <location>
        <begin position="81"/>
        <end position="119"/>
    </location>
</feature>
<evidence type="ECO:0000256" key="9">
    <source>
        <dbReference type="RuleBase" id="RU369084"/>
    </source>
</evidence>
<sequence length="133" mass="15003">MESLHNLVRISLPNYLKNLPIPDSFAGLFKLNASEIIKLLPFLGIVSFSVYITYKVTCPAANRRSTKTLKCNPSICKEKEKVVDFVEIEEICKKVSYCRCWRSKKFPLCDGSHNAHNKETGDNVGPLVLKVAE</sequence>
<dbReference type="FunFam" id="3.40.5.90:FF:000001">
    <property type="entry name" value="CDGSH iron-sulfur domain-containing protein 1"/>
    <property type="match status" value="1"/>
</dbReference>
<dbReference type="EMBL" id="CAJFCJ010000001">
    <property type="protein sequence ID" value="CAD5111071.1"/>
    <property type="molecule type" value="Genomic_DNA"/>
</dbReference>
<organism evidence="11 12">
    <name type="scientific">Dimorphilus gyrociliatus</name>
    <dbReference type="NCBI Taxonomy" id="2664684"/>
    <lineage>
        <taxon>Eukaryota</taxon>
        <taxon>Metazoa</taxon>
        <taxon>Spiralia</taxon>
        <taxon>Lophotrochozoa</taxon>
        <taxon>Annelida</taxon>
        <taxon>Polychaeta</taxon>
        <taxon>Polychaeta incertae sedis</taxon>
        <taxon>Dinophilidae</taxon>
        <taxon>Dimorphilus</taxon>
    </lineage>
</organism>
<evidence type="ECO:0000256" key="1">
    <source>
        <dbReference type="ARBA" id="ARBA00004167"/>
    </source>
</evidence>
<dbReference type="GO" id="GO:0051537">
    <property type="term" value="F:2 iron, 2 sulfur cluster binding"/>
    <property type="evidence" value="ECO:0007669"/>
    <property type="project" value="UniProtKB-UniRule"/>
</dbReference>
<comment type="similarity">
    <text evidence="9">Belongs to the CISD protein family. CISD2 subfamily.</text>
</comment>
<evidence type="ECO:0000256" key="8">
    <source>
        <dbReference type="ARBA" id="ARBA00023136"/>
    </source>
</evidence>
<dbReference type="GO" id="GO:0046872">
    <property type="term" value="F:metal ion binding"/>
    <property type="evidence" value="ECO:0007669"/>
    <property type="project" value="UniProtKB-UniRule"/>
</dbReference>
<dbReference type="GO" id="GO:0005789">
    <property type="term" value="C:endoplasmic reticulum membrane"/>
    <property type="evidence" value="ECO:0007669"/>
    <property type="project" value="UniProtKB-SubCell"/>
</dbReference>
<dbReference type="Gene3D" id="3.40.5.90">
    <property type="entry name" value="CDGSH iron-sulfur domain, mitoNEET-type"/>
    <property type="match status" value="1"/>
</dbReference>
<dbReference type="Pfam" id="PF09360">
    <property type="entry name" value="zf-CDGSH"/>
    <property type="match status" value="1"/>
</dbReference>
<comment type="subcellular location">
    <subcellularLocation>
        <location evidence="9">Endoplasmic reticulum membrane</location>
        <topology evidence="9">Single-pass membrane protein</topology>
    </subcellularLocation>
    <subcellularLocation>
        <location evidence="1">Membrane</location>
        <topology evidence="1">Single-pass membrane protein</topology>
    </subcellularLocation>
</comment>
<keyword evidence="4 9" id="KW-0479">Metal-binding</keyword>
<keyword evidence="2" id="KW-0812">Transmembrane</keyword>
<evidence type="ECO:0000256" key="5">
    <source>
        <dbReference type="ARBA" id="ARBA00022989"/>
    </source>
</evidence>
<dbReference type="GO" id="GO:0010506">
    <property type="term" value="P:regulation of autophagy"/>
    <property type="evidence" value="ECO:0007669"/>
    <property type="project" value="UniProtKB-UniRule"/>
</dbReference>
<keyword evidence="12" id="KW-1185">Reference proteome</keyword>
<dbReference type="PANTHER" id="PTHR13680:SF5">
    <property type="entry name" value="CDGSH IRON-SULFUR DOMAIN-CONTAINING PROTEIN 1"/>
    <property type="match status" value="1"/>
</dbReference>
<proteinExistence type="inferred from homology"/>
<protein>
    <recommendedName>
        <fullName evidence="9">CDGSH iron-sulfur domain-containing protein 2 homologue</fullName>
    </recommendedName>
</protein>
<dbReference type="GO" id="GO:0005741">
    <property type="term" value="C:mitochondrial outer membrane"/>
    <property type="evidence" value="ECO:0007669"/>
    <property type="project" value="TreeGrafter"/>
</dbReference>
<keyword evidence="9" id="KW-0256">Endoplasmic reticulum</keyword>
<keyword evidence="3 9" id="KW-0001">2Fe-2S</keyword>
<accession>A0A7I8V623</accession>
<evidence type="ECO:0000256" key="4">
    <source>
        <dbReference type="ARBA" id="ARBA00022723"/>
    </source>
</evidence>
<dbReference type="Pfam" id="PF10660">
    <property type="entry name" value="MitoNEET_N"/>
    <property type="match status" value="1"/>
</dbReference>
<dbReference type="InterPro" id="IPR019610">
    <property type="entry name" value="FeS-contain_mitoNEET_N"/>
</dbReference>
<name>A0A7I8V623_9ANNE</name>
<evidence type="ECO:0000259" key="10">
    <source>
        <dbReference type="SMART" id="SM00704"/>
    </source>
</evidence>
<evidence type="ECO:0000256" key="6">
    <source>
        <dbReference type="ARBA" id="ARBA00023004"/>
    </source>
</evidence>
<evidence type="ECO:0000313" key="12">
    <source>
        <dbReference type="Proteomes" id="UP000549394"/>
    </source>
</evidence>
<keyword evidence="8" id="KW-0472">Membrane</keyword>
<dbReference type="OrthoDB" id="449252at2759"/>
<gene>
    <name evidence="11" type="ORF">DGYR_LOCUS412</name>
</gene>
<keyword evidence="7 9" id="KW-0411">Iron-sulfur</keyword>
<evidence type="ECO:0000256" key="3">
    <source>
        <dbReference type="ARBA" id="ARBA00022714"/>
    </source>
</evidence>
<dbReference type="InterPro" id="IPR045131">
    <property type="entry name" value="CISD1/2"/>
</dbReference>
<dbReference type="PANTHER" id="PTHR13680">
    <property type="entry name" value="CDGSH IRON-SULFUR DOMAIN-CONTAINING PROTEIN 1"/>
    <property type="match status" value="1"/>
</dbReference>
<dbReference type="InterPro" id="IPR042216">
    <property type="entry name" value="MitoNEET_CISD"/>
</dbReference>
<evidence type="ECO:0000256" key="7">
    <source>
        <dbReference type="ARBA" id="ARBA00023014"/>
    </source>
</evidence>
<keyword evidence="6 9" id="KW-0408">Iron</keyword>
<evidence type="ECO:0000313" key="11">
    <source>
        <dbReference type="EMBL" id="CAD5111071.1"/>
    </source>
</evidence>
<dbReference type="AlphaFoldDB" id="A0A7I8V623"/>
<comment type="caution">
    <text evidence="11">The sequence shown here is derived from an EMBL/GenBank/DDBJ whole genome shotgun (WGS) entry which is preliminary data.</text>
</comment>
<dbReference type="SMART" id="SM00704">
    <property type="entry name" value="ZnF_CDGSH"/>
    <property type="match status" value="1"/>
</dbReference>
<evidence type="ECO:0000256" key="2">
    <source>
        <dbReference type="ARBA" id="ARBA00022692"/>
    </source>
</evidence>
<dbReference type="Proteomes" id="UP000549394">
    <property type="component" value="Unassembled WGS sequence"/>
</dbReference>
<keyword evidence="5" id="KW-1133">Transmembrane helix</keyword>
<comment type="cofactor">
    <cofactor evidence="9">
        <name>[2Fe-2S] cluster</name>
        <dbReference type="ChEBI" id="CHEBI:190135"/>
    </cofactor>
    <text evidence="9">Binds 1 [2Fe-2S] cluster.</text>
</comment>